<feature type="chain" id="PRO_5044842738" description="Chitin-binding type-2 domain-containing protein" evidence="2">
    <location>
        <begin position="21"/>
        <end position="535"/>
    </location>
</feature>
<protein>
    <recommendedName>
        <fullName evidence="3">Chitin-binding type-2 domain-containing protein</fullName>
    </recommendedName>
</protein>
<keyword evidence="2" id="KW-0732">Signal</keyword>
<feature type="compositionally biased region" description="Low complexity" evidence="1">
    <location>
        <begin position="415"/>
        <end position="428"/>
    </location>
</feature>
<dbReference type="Pfam" id="PF01607">
    <property type="entry name" value="CBM_14"/>
    <property type="match status" value="1"/>
</dbReference>
<dbReference type="InterPro" id="IPR036508">
    <property type="entry name" value="Chitin-bd_dom_sf"/>
</dbReference>
<feature type="compositionally biased region" description="Low complexity" evidence="1">
    <location>
        <begin position="364"/>
        <end position="385"/>
    </location>
</feature>
<dbReference type="SMART" id="SM00494">
    <property type="entry name" value="ChtBD2"/>
    <property type="match status" value="1"/>
</dbReference>
<evidence type="ECO:0000313" key="4">
    <source>
        <dbReference type="EMBL" id="KAL3277835.1"/>
    </source>
</evidence>
<dbReference type="Gene3D" id="2.170.140.10">
    <property type="entry name" value="Chitin binding domain"/>
    <property type="match status" value="1"/>
</dbReference>
<dbReference type="InterPro" id="IPR052976">
    <property type="entry name" value="Scoloptoxin-like"/>
</dbReference>
<accession>A0ABD2NHG2</accession>
<evidence type="ECO:0000259" key="3">
    <source>
        <dbReference type="PROSITE" id="PS50940"/>
    </source>
</evidence>
<dbReference type="PROSITE" id="PS50940">
    <property type="entry name" value="CHIT_BIND_II"/>
    <property type="match status" value="1"/>
</dbReference>
<name>A0ABD2NHG2_9CUCU</name>
<feature type="compositionally biased region" description="Polar residues" evidence="1">
    <location>
        <begin position="453"/>
        <end position="468"/>
    </location>
</feature>
<dbReference type="InterPro" id="IPR002557">
    <property type="entry name" value="Chitin-bd_dom"/>
</dbReference>
<keyword evidence="5" id="KW-1185">Reference proteome</keyword>
<dbReference type="PANTHER" id="PTHR22933:SF42">
    <property type="entry name" value="FI18455P1-RELATED"/>
    <property type="match status" value="1"/>
</dbReference>
<evidence type="ECO:0000256" key="2">
    <source>
        <dbReference type="SAM" id="SignalP"/>
    </source>
</evidence>
<feature type="compositionally biased region" description="Low complexity" evidence="1">
    <location>
        <begin position="150"/>
        <end position="166"/>
    </location>
</feature>
<feature type="compositionally biased region" description="Polar residues" evidence="1">
    <location>
        <begin position="167"/>
        <end position="186"/>
    </location>
</feature>
<evidence type="ECO:0000256" key="1">
    <source>
        <dbReference type="SAM" id="MobiDB-lite"/>
    </source>
</evidence>
<organism evidence="4 5">
    <name type="scientific">Cryptolaemus montrouzieri</name>
    <dbReference type="NCBI Taxonomy" id="559131"/>
    <lineage>
        <taxon>Eukaryota</taxon>
        <taxon>Metazoa</taxon>
        <taxon>Ecdysozoa</taxon>
        <taxon>Arthropoda</taxon>
        <taxon>Hexapoda</taxon>
        <taxon>Insecta</taxon>
        <taxon>Pterygota</taxon>
        <taxon>Neoptera</taxon>
        <taxon>Endopterygota</taxon>
        <taxon>Coleoptera</taxon>
        <taxon>Polyphaga</taxon>
        <taxon>Cucujiformia</taxon>
        <taxon>Coccinelloidea</taxon>
        <taxon>Coccinellidae</taxon>
        <taxon>Scymninae</taxon>
        <taxon>Scymnini</taxon>
        <taxon>Cryptolaemus</taxon>
    </lineage>
</organism>
<reference evidence="4 5" key="1">
    <citation type="journal article" date="2021" name="BMC Biol.">
        <title>Horizontally acquired antibacterial genes associated with adaptive radiation of ladybird beetles.</title>
        <authorList>
            <person name="Li H.S."/>
            <person name="Tang X.F."/>
            <person name="Huang Y.H."/>
            <person name="Xu Z.Y."/>
            <person name="Chen M.L."/>
            <person name="Du X.Y."/>
            <person name="Qiu B.Y."/>
            <person name="Chen P.T."/>
            <person name="Zhang W."/>
            <person name="Slipinski A."/>
            <person name="Escalona H.E."/>
            <person name="Waterhouse R.M."/>
            <person name="Zwick A."/>
            <person name="Pang H."/>
        </authorList>
    </citation>
    <scope>NUCLEOTIDE SEQUENCE [LARGE SCALE GENOMIC DNA]</scope>
    <source>
        <strain evidence="4">SYSU2018</strain>
    </source>
</reference>
<dbReference type="Proteomes" id="UP001516400">
    <property type="component" value="Unassembled WGS sequence"/>
</dbReference>
<proteinExistence type="predicted"/>
<evidence type="ECO:0000313" key="5">
    <source>
        <dbReference type="Proteomes" id="UP001516400"/>
    </source>
</evidence>
<feature type="signal peptide" evidence="2">
    <location>
        <begin position="1"/>
        <end position="20"/>
    </location>
</feature>
<dbReference type="AlphaFoldDB" id="A0ABD2NHG2"/>
<dbReference type="PANTHER" id="PTHR22933">
    <property type="entry name" value="FI18007P1-RELATED"/>
    <property type="match status" value="1"/>
</dbReference>
<sequence>MGWKRSKIYLLFLWIPIILAQDGYNYSRPQKPFPSGVSSIPGKQAEKAGEYPTGPPVSSTPRPFGIQTGGSATSQSFPGYPSSRPQPALGGVPSQQSLGYPSGKPSVESSSRPIQPYAPVETYPGSGVPRYPGTGGTQYPGGVEPEYAAPGRPQYSGSGSGPQYPGTTRTQYPGESGSQYPGTTGPQYPEGTGPQYPGSTGPKYSGATGPQYPGGTGPQYPGVPTEEEETVEGDYSAIPGIPGDDYPIYSEIPETSFQCDQQQYPGYYADVETRCQVFHICANNKTYNFLCPNGTIFHQEYLVCVWWNTFDCNLASSLYNINANIYDYSIVGAPQQSTGFLGTPGVQGTGYPGGPEALPGYPNVGFPSVGGPQGPPSSQFPQGQGAQEATGPGYPEKPRAPSGPGLNYQGGGVVPGYPTGVPQTPGYPEGSQIPAYPSSEEPKPGYPSKGPQGPNSQTSQRPGGSQSYARPGSQEIGYPETRPQIISTPSGGLLDNKGSGYPTEGSRVLSYPKERLPTQFPGQQPTREYLPPTKK</sequence>
<dbReference type="SUPFAM" id="SSF57625">
    <property type="entry name" value="Invertebrate chitin-binding proteins"/>
    <property type="match status" value="1"/>
</dbReference>
<comment type="caution">
    <text evidence="4">The sequence shown here is derived from an EMBL/GenBank/DDBJ whole genome shotgun (WGS) entry which is preliminary data.</text>
</comment>
<feature type="region of interest" description="Disordered" evidence="1">
    <location>
        <begin position="343"/>
        <end position="535"/>
    </location>
</feature>
<dbReference type="EMBL" id="JABFTP020000103">
    <property type="protein sequence ID" value="KAL3277835.1"/>
    <property type="molecule type" value="Genomic_DNA"/>
</dbReference>
<feature type="domain" description="Chitin-binding type-2" evidence="3">
    <location>
        <begin position="256"/>
        <end position="314"/>
    </location>
</feature>
<gene>
    <name evidence="4" type="ORF">HHI36_013177</name>
</gene>
<feature type="region of interest" description="Disordered" evidence="1">
    <location>
        <begin position="31"/>
        <end position="230"/>
    </location>
</feature>